<evidence type="ECO:0008006" key="3">
    <source>
        <dbReference type="Google" id="ProtNLM"/>
    </source>
</evidence>
<dbReference type="AlphaFoldDB" id="A0A839TNN9"/>
<reference evidence="1 2" key="1">
    <citation type="submission" date="2020-08" db="EMBL/GenBank/DDBJ databases">
        <title>Genomic Encyclopedia of Type Strains, Phase III (KMG-III): the genomes of soil and plant-associated and newly described type strains.</title>
        <authorList>
            <person name="Whitman W."/>
        </authorList>
    </citation>
    <scope>NUCLEOTIDE SEQUENCE [LARGE SCALE GENOMIC DNA]</scope>
    <source>
        <strain evidence="1 2">CECT 5831</strain>
    </source>
</reference>
<sequence length="212" mass="24519">MSLLRILRYIGLVLYHAQQVLFLYRRVFSVDQQAGTRDKGSILACQEQHGFGDFLRLAKPPHWMKGGQMCGNRFVPSLNEGRVDISRANRIDPDALGCTVVLYNDDYVKWYMDDFQSRYGPVDVLFTTNNRDLILRACMNHGAVTTGLNFSFMNEPAFRRDNIAILDFDLPDPGPVYLGVIQRKEKTHSHVSRRFMEWLKHDLQELETSMQT</sequence>
<name>A0A839TNN9_9BACL</name>
<dbReference type="EMBL" id="JACHXJ010000001">
    <property type="protein sequence ID" value="MBB3126367.1"/>
    <property type="molecule type" value="Genomic_DNA"/>
</dbReference>
<evidence type="ECO:0000313" key="1">
    <source>
        <dbReference type="EMBL" id="MBB3126367.1"/>
    </source>
</evidence>
<protein>
    <recommendedName>
        <fullName evidence="3">LysR substrate-binding domain-containing protein</fullName>
    </recommendedName>
</protein>
<organism evidence="1 2">
    <name type="scientific">Paenibacillus rhizosphaerae</name>
    <dbReference type="NCBI Taxonomy" id="297318"/>
    <lineage>
        <taxon>Bacteria</taxon>
        <taxon>Bacillati</taxon>
        <taxon>Bacillota</taxon>
        <taxon>Bacilli</taxon>
        <taxon>Bacillales</taxon>
        <taxon>Paenibacillaceae</taxon>
        <taxon>Paenibacillus</taxon>
    </lineage>
</organism>
<dbReference type="SUPFAM" id="SSF53850">
    <property type="entry name" value="Periplasmic binding protein-like II"/>
    <property type="match status" value="1"/>
</dbReference>
<gene>
    <name evidence="1" type="ORF">FHS19_001021</name>
</gene>
<accession>A0A839TNN9</accession>
<evidence type="ECO:0000313" key="2">
    <source>
        <dbReference type="Proteomes" id="UP000517523"/>
    </source>
</evidence>
<comment type="caution">
    <text evidence="1">The sequence shown here is derived from an EMBL/GenBank/DDBJ whole genome shotgun (WGS) entry which is preliminary data.</text>
</comment>
<dbReference type="Proteomes" id="UP000517523">
    <property type="component" value="Unassembled WGS sequence"/>
</dbReference>
<proteinExistence type="predicted"/>